<feature type="region of interest" description="Disordered" evidence="1">
    <location>
        <begin position="250"/>
        <end position="341"/>
    </location>
</feature>
<accession>A0ABR4EUY7</accession>
<comment type="caution">
    <text evidence="2">The sequence shown here is derived from an EMBL/GenBank/DDBJ whole genome shotgun (WGS) entry which is preliminary data.</text>
</comment>
<feature type="compositionally biased region" description="Basic and acidic residues" evidence="1">
    <location>
        <begin position="179"/>
        <end position="235"/>
    </location>
</feature>
<feature type="region of interest" description="Disordered" evidence="1">
    <location>
        <begin position="179"/>
        <end position="236"/>
    </location>
</feature>
<dbReference type="Proteomes" id="UP001600888">
    <property type="component" value="Unassembled WGS sequence"/>
</dbReference>
<evidence type="ECO:0000313" key="3">
    <source>
        <dbReference type="Proteomes" id="UP001600888"/>
    </source>
</evidence>
<evidence type="ECO:0000313" key="2">
    <source>
        <dbReference type="EMBL" id="KAL2286076.1"/>
    </source>
</evidence>
<dbReference type="EMBL" id="JBAWTH010000026">
    <property type="protein sequence ID" value="KAL2286076.1"/>
    <property type="molecule type" value="Genomic_DNA"/>
</dbReference>
<evidence type="ECO:0008006" key="4">
    <source>
        <dbReference type="Google" id="ProtNLM"/>
    </source>
</evidence>
<protein>
    <recommendedName>
        <fullName evidence="4">Trichoplein multi-domain protein</fullName>
    </recommendedName>
</protein>
<reference evidence="2 3" key="1">
    <citation type="submission" date="2024-03" db="EMBL/GenBank/DDBJ databases">
        <title>A high-quality draft genome sequence of Diaporthe vaccinii, a causative agent of upright dieback and viscid rot disease in cranberry plants.</title>
        <authorList>
            <person name="Sarrasin M."/>
            <person name="Lang B.F."/>
            <person name="Burger G."/>
        </authorList>
    </citation>
    <scope>NUCLEOTIDE SEQUENCE [LARGE SCALE GENOMIC DNA]</scope>
    <source>
        <strain evidence="2 3">IS7</strain>
    </source>
</reference>
<feature type="compositionally biased region" description="Basic and acidic residues" evidence="1">
    <location>
        <begin position="254"/>
        <end position="263"/>
    </location>
</feature>
<evidence type="ECO:0000256" key="1">
    <source>
        <dbReference type="SAM" id="MobiDB-lite"/>
    </source>
</evidence>
<proteinExistence type="predicted"/>
<sequence length="341" mass="38233">MPSKKAFLDGRWVPSESRITYQNFKHWEAAMRQSHEMAQTQADGQHLRDLSMGPASPAFTPPASAENESQFAYDVDPDAAIFRLARNRPALEALRRTRKMRYRHNLKFLAANFPLADELRTKEKQAKKEAKTEAEKAQGLTTAEILAQKELAKKKMTEKTVEELKYIREMKAAKVKEAATERLKEKEAKDSITEKKAEKATGKNVKETAGKKVEKAAPKRAEKIGKSAEKEKAVQRSDFLMAPNVFATTAKKTAGKDEEKEVQKSFCPMPPNVFAMKAPKRARKSTEETDGESDEETGKSAKKTAPKTVEKTAPKSTGSTAGRKSGKQTLRAKMMPKMKRW</sequence>
<organism evidence="2 3">
    <name type="scientific">Diaporthe vaccinii</name>
    <dbReference type="NCBI Taxonomy" id="105482"/>
    <lineage>
        <taxon>Eukaryota</taxon>
        <taxon>Fungi</taxon>
        <taxon>Dikarya</taxon>
        <taxon>Ascomycota</taxon>
        <taxon>Pezizomycotina</taxon>
        <taxon>Sordariomycetes</taxon>
        <taxon>Sordariomycetidae</taxon>
        <taxon>Diaporthales</taxon>
        <taxon>Diaporthaceae</taxon>
        <taxon>Diaporthe</taxon>
        <taxon>Diaporthe eres species complex</taxon>
    </lineage>
</organism>
<keyword evidence="3" id="KW-1185">Reference proteome</keyword>
<name>A0ABR4EUY7_9PEZI</name>
<gene>
    <name evidence="2" type="ORF">FJTKL_07312</name>
</gene>